<accession>A0A7W8N3G1</accession>
<comment type="caution">
    <text evidence="2">The sequence shown here is derived from an EMBL/GenBank/DDBJ whole genome shotgun (WGS) entry which is preliminary data.</text>
</comment>
<organism evidence="2 3">
    <name type="scientific">Tunturiibacter lichenicola</name>
    <dbReference type="NCBI Taxonomy" id="2051959"/>
    <lineage>
        <taxon>Bacteria</taxon>
        <taxon>Pseudomonadati</taxon>
        <taxon>Acidobacteriota</taxon>
        <taxon>Terriglobia</taxon>
        <taxon>Terriglobales</taxon>
        <taxon>Acidobacteriaceae</taxon>
        <taxon>Tunturiibacter</taxon>
    </lineage>
</organism>
<dbReference type="EMBL" id="JACHDZ010000002">
    <property type="protein sequence ID" value="MBB5343428.1"/>
    <property type="molecule type" value="Genomic_DNA"/>
</dbReference>
<sequence length="198" mass="21170">MKLRPVLFTLALFTAVAIAQPPGPPPAGPPPPPLDLHGALMNLADQPATHTSFSFDRSMIQIAQNLLESNGLDANRAPAALTGISIDNYRYPRPAFYTPEAMDAIIASYNAAGWKHLVNANQNSANTAQPRNTVTDLWLHFAGADITGVTVINRSARDMSVIQIACELRPLDLVHLSGHFGIPRVDPGAVMVPAPPGR</sequence>
<feature type="signal peptide" evidence="1">
    <location>
        <begin position="1"/>
        <end position="19"/>
    </location>
</feature>
<keyword evidence="1" id="KW-0732">Signal</keyword>
<name>A0A7W8N3G1_9BACT</name>
<dbReference type="AlphaFoldDB" id="A0A7W8N3G1"/>
<proteinExistence type="predicted"/>
<reference evidence="2 3" key="1">
    <citation type="submission" date="2020-08" db="EMBL/GenBank/DDBJ databases">
        <title>Genomic Encyclopedia of Type Strains, Phase IV (KMG-V): Genome sequencing to study the core and pangenomes of soil and plant-associated prokaryotes.</title>
        <authorList>
            <person name="Whitman W."/>
        </authorList>
    </citation>
    <scope>NUCLEOTIDE SEQUENCE [LARGE SCALE GENOMIC DNA]</scope>
    <source>
        <strain evidence="2 3">M8US30</strain>
    </source>
</reference>
<gene>
    <name evidence="2" type="ORF">HDF10_001403</name>
</gene>
<feature type="chain" id="PRO_5031248343" evidence="1">
    <location>
        <begin position="20"/>
        <end position="198"/>
    </location>
</feature>
<evidence type="ECO:0000313" key="2">
    <source>
        <dbReference type="EMBL" id="MBB5343428.1"/>
    </source>
</evidence>
<evidence type="ECO:0000256" key="1">
    <source>
        <dbReference type="SAM" id="SignalP"/>
    </source>
</evidence>
<evidence type="ECO:0000313" key="3">
    <source>
        <dbReference type="Proteomes" id="UP000569092"/>
    </source>
</evidence>
<protein>
    <submittedName>
        <fullName evidence="2">Uncharacterized protein</fullName>
    </submittedName>
</protein>
<dbReference type="Proteomes" id="UP000569092">
    <property type="component" value="Unassembled WGS sequence"/>
</dbReference>